<reference evidence="6" key="1">
    <citation type="submission" date="2025-08" db="UniProtKB">
        <authorList>
            <consortium name="RefSeq"/>
        </authorList>
    </citation>
    <scope>IDENTIFICATION</scope>
</reference>
<dbReference type="GeneID" id="117363662"/>
<evidence type="ECO:0000256" key="3">
    <source>
        <dbReference type="ARBA" id="ARBA00023242"/>
    </source>
</evidence>
<evidence type="ECO:0000256" key="2">
    <source>
        <dbReference type="ARBA" id="ARBA00023125"/>
    </source>
</evidence>
<dbReference type="Pfam" id="PF03221">
    <property type="entry name" value="HTH_Tnp_Tc5"/>
    <property type="match status" value="1"/>
</dbReference>
<dbReference type="InterPro" id="IPR009057">
    <property type="entry name" value="Homeodomain-like_sf"/>
</dbReference>
<name>A0A6P8RQH3_GEOSA</name>
<comment type="subcellular location">
    <subcellularLocation>
        <location evidence="1">Nucleus</location>
    </subcellularLocation>
</comment>
<dbReference type="GO" id="GO:0005634">
    <property type="term" value="C:nucleus"/>
    <property type="evidence" value="ECO:0007669"/>
    <property type="project" value="UniProtKB-SubCell"/>
</dbReference>
<dbReference type="InterPro" id="IPR006600">
    <property type="entry name" value="HTH_CenpB_DNA-bd_dom"/>
</dbReference>
<dbReference type="PANTHER" id="PTHR19303:SF27">
    <property type="entry name" value="HTH CENPB-TYPE DOMAIN-CONTAINING PROTEIN"/>
    <property type="match status" value="1"/>
</dbReference>
<evidence type="ECO:0000259" key="4">
    <source>
        <dbReference type="PROSITE" id="PS51253"/>
    </source>
</evidence>
<proteinExistence type="predicted"/>
<organism evidence="5 6">
    <name type="scientific">Geotrypetes seraphini</name>
    <name type="common">Gaboon caecilian</name>
    <name type="synonym">Caecilia seraphini</name>
    <dbReference type="NCBI Taxonomy" id="260995"/>
    <lineage>
        <taxon>Eukaryota</taxon>
        <taxon>Metazoa</taxon>
        <taxon>Chordata</taxon>
        <taxon>Craniata</taxon>
        <taxon>Vertebrata</taxon>
        <taxon>Euteleostomi</taxon>
        <taxon>Amphibia</taxon>
        <taxon>Gymnophiona</taxon>
        <taxon>Geotrypetes</taxon>
    </lineage>
</organism>
<keyword evidence="2" id="KW-0238">DNA-binding</keyword>
<dbReference type="InterPro" id="IPR050863">
    <property type="entry name" value="CenT-Element_Derived"/>
</dbReference>
<evidence type="ECO:0000313" key="6">
    <source>
        <dbReference type="RefSeq" id="XP_033807654.1"/>
    </source>
</evidence>
<dbReference type="SMART" id="SM00674">
    <property type="entry name" value="CENPB"/>
    <property type="match status" value="1"/>
</dbReference>
<dbReference type="RefSeq" id="XP_033807654.1">
    <property type="nucleotide sequence ID" value="XM_033951763.1"/>
</dbReference>
<dbReference type="KEGG" id="gsh:117363662"/>
<dbReference type="InterPro" id="IPR007889">
    <property type="entry name" value="HTH_Psq"/>
</dbReference>
<dbReference type="InParanoid" id="A0A6P8RQH3"/>
<dbReference type="SUPFAM" id="SSF46689">
    <property type="entry name" value="Homeodomain-like"/>
    <property type="match status" value="2"/>
</dbReference>
<evidence type="ECO:0000256" key="1">
    <source>
        <dbReference type="ARBA" id="ARBA00004123"/>
    </source>
</evidence>
<dbReference type="Pfam" id="PF04218">
    <property type="entry name" value="CENP-B_N"/>
    <property type="match status" value="1"/>
</dbReference>
<keyword evidence="3" id="KW-0539">Nucleus</keyword>
<protein>
    <submittedName>
        <fullName evidence="6">Tigger transposable element-derived protein 1-like</fullName>
    </submittedName>
</protein>
<sequence>MDGVGAARRHGTKKKQMITVEVKKEIIQKHEGGMRVADLARCYNKSTSTICTILKKKEKIRWLDAAKGVTRVSKQRPPVLEDVEKLLLVWLNEKQLAGDIVTENIICEKAKALYTDLVARRPAVPAGNEEGFKASRGWFYNFKRRSGIHSVVRQGEAASLDAQAAEAFAAEFQALIVSECYLPQQVFNCNETGLFWRKMPKRTYITAEENALLGHKPMKDHLTLLFCANASGDFKVKPLLVYHSENPRAFKKCKVQKSQLNVMWRSNSKAWVTRILFIEWINEVFGPAVKKYLLEKKLPLKVLLIMDNGPAHPPGLEDNLLEEFEFIKVKFLPPNTTPLLQPMDQQVISNFKKLYAKALFQQCFEVTDGTNLTLREFWKNHFHIVHCLKIINKAWDGVTKKTLNSAWRKLWSDCVLDYDLEGFAQEQEPPIVNEIVSLGTTLGLDMNEDDIQELMEERGQELTTDELMDLNLVQQQEFMKEISSEEEEEKKMEESLTSNEIREMLKMWERVQNVVEKHHPNKAVAMRAMNLFNDNAMSHFREILKRKQKQLSLDRFLAKLTQKS</sequence>
<accession>A0A6P8RQH3</accession>
<dbReference type="Gene3D" id="1.10.10.60">
    <property type="entry name" value="Homeodomain-like"/>
    <property type="match status" value="2"/>
</dbReference>
<dbReference type="PANTHER" id="PTHR19303">
    <property type="entry name" value="TRANSPOSON"/>
    <property type="match status" value="1"/>
</dbReference>
<dbReference type="OrthoDB" id="125347at2759"/>
<dbReference type="InterPro" id="IPR036397">
    <property type="entry name" value="RNaseH_sf"/>
</dbReference>
<feature type="domain" description="HTH CENPB-type" evidence="4">
    <location>
        <begin position="71"/>
        <end position="152"/>
    </location>
</feature>
<dbReference type="InterPro" id="IPR004875">
    <property type="entry name" value="DDE_SF_endonuclease_dom"/>
</dbReference>
<dbReference type="Pfam" id="PF03184">
    <property type="entry name" value="DDE_1"/>
    <property type="match status" value="1"/>
</dbReference>
<dbReference type="Gene3D" id="3.30.420.10">
    <property type="entry name" value="Ribonuclease H-like superfamily/Ribonuclease H"/>
    <property type="match status" value="1"/>
</dbReference>
<dbReference type="PROSITE" id="PS51253">
    <property type="entry name" value="HTH_CENPB"/>
    <property type="match status" value="1"/>
</dbReference>
<gene>
    <name evidence="6" type="primary">LOC117363662</name>
</gene>
<keyword evidence="5" id="KW-1185">Reference proteome</keyword>
<dbReference type="GO" id="GO:0003677">
    <property type="term" value="F:DNA binding"/>
    <property type="evidence" value="ECO:0007669"/>
    <property type="project" value="UniProtKB-KW"/>
</dbReference>
<dbReference type="Proteomes" id="UP000515159">
    <property type="component" value="Chromosome 7"/>
</dbReference>
<dbReference type="AlphaFoldDB" id="A0A6P8RQH3"/>
<evidence type="ECO:0000313" key="5">
    <source>
        <dbReference type="Proteomes" id="UP000515159"/>
    </source>
</evidence>